<proteinExistence type="inferred from homology"/>
<dbReference type="Proteomes" id="UP000501534">
    <property type="component" value="Chromosome"/>
</dbReference>
<dbReference type="SUPFAM" id="SSF143456">
    <property type="entry name" value="VC0467-like"/>
    <property type="match status" value="1"/>
</dbReference>
<dbReference type="PANTHER" id="PTHR30327:SF1">
    <property type="entry name" value="UPF0301 PROTEIN YQGE"/>
    <property type="match status" value="1"/>
</dbReference>
<reference evidence="3 4" key="1">
    <citation type="submission" date="2020-04" db="EMBL/GenBank/DDBJ databases">
        <title>Usitatibacter rugosus gen. nov., sp. nov. and Usitatibacter palustris sp. nov., novel members of Usitatibacteraceae fam. nov. within the order Nitrosomonadales isolated from soil.</title>
        <authorList>
            <person name="Huber K.J."/>
            <person name="Neumann-Schaal M."/>
            <person name="Geppert A."/>
            <person name="Luckner M."/>
            <person name="Wanner G."/>
            <person name="Overmann J."/>
        </authorList>
    </citation>
    <scope>NUCLEOTIDE SEQUENCE [LARGE SCALE GENOMIC DNA]</scope>
    <source>
        <strain evidence="3 4">0125_3</strain>
    </source>
</reference>
<evidence type="ECO:0000256" key="2">
    <source>
        <dbReference type="HAMAP-Rule" id="MF_00758"/>
    </source>
</evidence>
<organism evidence="3 4">
    <name type="scientific">Usitatibacter rugosus</name>
    <dbReference type="NCBI Taxonomy" id="2732067"/>
    <lineage>
        <taxon>Bacteria</taxon>
        <taxon>Pseudomonadati</taxon>
        <taxon>Pseudomonadota</taxon>
        <taxon>Betaproteobacteria</taxon>
        <taxon>Nitrosomonadales</taxon>
        <taxon>Usitatibacteraceae</taxon>
        <taxon>Usitatibacter</taxon>
    </lineage>
</organism>
<name>A0A6M4H5A0_9PROT</name>
<dbReference type="Gene3D" id="3.40.1740.10">
    <property type="entry name" value="VC0467-like"/>
    <property type="match status" value="1"/>
</dbReference>
<evidence type="ECO:0000313" key="3">
    <source>
        <dbReference type="EMBL" id="QJR13097.1"/>
    </source>
</evidence>
<evidence type="ECO:0000256" key="1">
    <source>
        <dbReference type="ARBA" id="ARBA00009600"/>
    </source>
</evidence>
<dbReference type="EMBL" id="CP053069">
    <property type="protein sequence ID" value="QJR13097.1"/>
    <property type="molecule type" value="Genomic_DNA"/>
</dbReference>
<accession>A0A6M4H5A0</accession>
<keyword evidence="4" id="KW-1185">Reference proteome</keyword>
<dbReference type="PANTHER" id="PTHR30327">
    <property type="entry name" value="UNCHARACTERIZED PROTEIN YQGE"/>
    <property type="match status" value="1"/>
</dbReference>
<dbReference type="AlphaFoldDB" id="A0A6M4H5A0"/>
<dbReference type="RefSeq" id="WP_171095879.1">
    <property type="nucleotide sequence ID" value="NZ_CP053069.1"/>
</dbReference>
<evidence type="ECO:0000313" key="4">
    <source>
        <dbReference type="Proteomes" id="UP000501534"/>
    </source>
</evidence>
<dbReference type="KEGG" id="uru:DSM104443_04191"/>
<comment type="similarity">
    <text evidence="1 2">Belongs to the UPF0301 (AlgH) family.</text>
</comment>
<dbReference type="InterPro" id="IPR003774">
    <property type="entry name" value="AlgH-like"/>
</dbReference>
<gene>
    <name evidence="3" type="ORF">DSM104443_04191</name>
</gene>
<sequence>MQTINLTRHFLIAMPAMADPNFSRTLTFVCEHNERGALGIVVNRPIDVTLGALFKQVEIPLGATDLADQPVFYGGPVQFDHGFVLHRPLGAWKSTLPVGDTGLTTSIDILEAMAGGKGPREQLVALGYAGWAAGQLEDEIQRNGWLTVAADLGVVFDVPPEDRYDAAMKMLGINAANLSDEAGHA</sequence>
<dbReference type="GO" id="GO:0005829">
    <property type="term" value="C:cytosol"/>
    <property type="evidence" value="ECO:0007669"/>
    <property type="project" value="TreeGrafter"/>
</dbReference>
<dbReference type="Pfam" id="PF02622">
    <property type="entry name" value="DUF179"/>
    <property type="match status" value="1"/>
</dbReference>
<dbReference type="HAMAP" id="MF_00758">
    <property type="entry name" value="UPF0301"/>
    <property type="match status" value="1"/>
</dbReference>
<dbReference type="NCBIfam" id="NF001266">
    <property type="entry name" value="PRK00228.1-1"/>
    <property type="match status" value="1"/>
</dbReference>
<protein>
    <recommendedName>
        <fullName evidence="2">UPF0301 protein DSM104443_04191</fullName>
    </recommendedName>
</protein>